<dbReference type="CDD" id="cd22231">
    <property type="entry name" value="RHH_NikR_HicB-like"/>
    <property type="match status" value="1"/>
</dbReference>
<organism evidence="2 3">
    <name type="scientific">Thiohalorhabdus methylotrophus</name>
    <dbReference type="NCBI Taxonomy" id="3242694"/>
    <lineage>
        <taxon>Bacteria</taxon>
        <taxon>Pseudomonadati</taxon>
        <taxon>Pseudomonadota</taxon>
        <taxon>Gammaproteobacteria</taxon>
        <taxon>Thiohalorhabdales</taxon>
        <taxon>Thiohalorhabdaceae</taxon>
        <taxon>Thiohalorhabdus</taxon>
    </lineage>
</organism>
<dbReference type="Proteomes" id="UP001575181">
    <property type="component" value="Unassembled WGS sequence"/>
</dbReference>
<comment type="caution">
    <text evidence="2">The sequence shown here is derived from an EMBL/GenBank/DDBJ whole genome shotgun (WGS) entry which is preliminary data.</text>
</comment>
<sequence>SRYSITDRASKYIRLRGGRQSPESLHLEGMLADGDPIPGQAPIAEHQKNPVYKDGTWALVEVDLFHLSGEVRRINVSLPERILAIIDRAAKEEGESRSGFLAHAALDYLGHRPRAR</sequence>
<keyword evidence="3" id="KW-1185">Reference proteome</keyword>
<dbReference type="EMBL" id="JBGUAW010000010">
    <property type="protein sequence ID" value="MFA9461955.1"/>
    <property type="molecule type" value="Genomic_DNA"/>
</dbReference>
<name>A0ABV4TZE3_9GAMM</name>
<reference evidence="2 3" key="1">
    <citation type="submission" date="2024-08" db="EMBL/GenBank/DDBJ databases">
        <title>Whole-genome sequencing of halo(alkali)philic microorganisms from hypersaline lakes.</title>
        <authorList>
            <person name="Sorokin D.Y."/>
            <person name="Merkel A.Y."/>
            <person name="Messina E."/>
            <person name="Yakimov M."/>
        </authorList>
    </citation>
    <scope>NUCLEOTIDE SEQUENCE [LARGE SCALE GENOMIC DNA]</scope>
    <source>
        <strain evidence="2 3">Cl-TMA</strain>
    </source>
</reference>
<dbReference type="InterPro" id="IPR010985">
    <property type="entry name" value="Ribbon_hlx_hlx"/>
</dbReference>
<evidence type="ECO:0000313" key="2">
    <source>
        <dbReference type="EMBL" id="MFA9461955.1"/>
    </source>
</evidence>
<evidence type="ECO:0000313" key="3">
    <source>
        <dbReference type="Proteomes" id="UP001575181"/>
    </source>
</evidence>
<feature type="non-terminal residue" evidence="2">
    <location>
        <position position="1"/>
    </location>
</feature>
<dbReference type="Pfam" id="PF15919">
    <property type="entry name" value="HicB_lk_antitox"/>
    <property type="match status" value="1"/>
</dbReference>
<dbReference type="InterPro" id="IPR013321">
    <property type="entry name" value="Arc_rbn_hlx_hlx"/>
</dbReference>
<dbReference type="Gene3D" id="1.10.1220.10">
    <property type="entry name" value="Met repressor-like"/>
    <property type="match status" value="1"/>
</dbReference>
<gene>
    <name evidence="2" type="ORF">ACERLL_14110</name>
</gene>
<accession>A0ABV4TZE3</accession>
<protein>
    <submittedName>
        <fullName evidence="2">Type II toxin-antitoxin system HicB family antitoxin</fullName>
    </submittedName>
</protein>
<proteinExistence type="predicted"/>
<dbReference type="Gene3D" id="3.30.160.250">
    <property type="match status" value="1"/>
</dbReference>
<dbReference type="SUPFAM" id="SSF47598">
    <property type="entry name" value="Ribbon-helix-helix"/>
    <property type="match status" value="1"/>
</dbReference>
<dbReference type="RefSeq" id="WP_373656744.1">
    <property type="nucleotide sequence ID" value="NZ_JBGUAW010000010.1"/>
</dbReference>
<evidence type="ECO:0000259" key="1">
    <source>
        <dbReference type="Pfam" id="PF15919"/>
    </source>
</evidence>
<dbReference type="InterPro" id="IPR031807">
    <property type="entry name" value="HicB-like"/>
</dbReference>
<feature type="domain" description="HicB-like antitoxin of toxin-antitoxin system" evidence="1">
    <location>
        <begin position="24"/>
        <end position="105"/>
    </location>
</feature>